<evidence type="ECO:0000313" key="3">
    <source>
        <dbReference type="Proteomes" id="UP000218238"/>
    </source>
</evidence>
<evidence type="ECO:0000313" key="2">
    <source>
        <dbReference type="EMBL" id="PAX55901.1"/>
    </source>
</evidence>
<sequence>MIYLLVCFYILLAGLFFREWLFFFLNDKEMSSRSRWISSIILVIATICWPLIVPLAYLELLKFHKRNKVIIDLLLSLPNTTVIENNGYFKEKIVESLKLSFSNYSQIKKE</sequence>
<name>A0A2A2TK72_9CYAN</name>
<feature type="transmembrane region" description="Helical" evidence="1">
    <location>
        <begin position="7"/>
        <end position="25"/>
    </location>
</feature>
<evidence type="ECO:0000256" key="1">
    <source>
        <dbReference type="SAM" id="Phobius"/>
    </source>
</evidence>
<organism evidence="2 3">
    <name type="scientific">Brunnivagina elsteri CCALA 953</name>
    <dbReference type="NCBI Taxonomy" id="987040"/>
    <lineage>
        <taxon>Bacteria</taxon>
        <taxon>Bacillati</taxon>
        <taxon>Cyanobacteriota</taxon>
        <taxon>Cyanophyceae</taxon>
        <taxon>Nostocales</taxon>
        <taxon>Calotrichaceae</taxon>
        <taxon>Brunnivagina</taxon>
    </lineage>
</organism>
<dbReference type="AlphaFoldDB" id="A0A2A2TK72"/>
<proteinExistence type="predicted"/>
<protein>
    <submittedName>
        <fullName evidence="2">Uncharacterized protein</fullName>
    </submittedName>
</protein>
<dbReference type="EMBL" id="NTFS01000094">
    <property type="protein sequence ID" value="PAX55901.1"/>
    <property type="molecule type" value="Genomic_DNA"/>
</dbReference>
<keyword evidence="1" id="KW-0472">Membrane</keyword>
<keyword evidence="1" id="KW-1133">Transmembrane helix</keyword>
<comment type="caution">
    <text evidence="2">The sequence shown here is derived from an EMBL/GenBank/DDBJ whole genome shotgun (WGS) entry which is preliminary data.</text>
</comment>
<keyword evidence="1" id="KW-0812">Transmembrane</keyword>
<accession>A0A2A2TK72</accession>
<keyword evidence="3" id="KW-1185">Reference proteome</keyword>
<feature type="transmembrane region" description="Helical" evidence="1">
    <location>
        <begin position="37"/>
        <end position="58"/>
    </location>
</feature>
<gene>
    <name evidence="2" type="ORF">CK510_10790</name>
</gene>
<reference evidence="2 3" key="1">
    <citation type="submission" date="2017-08" db="EMBL/GenBank/DDBJ databases">
        <title>Draft genome sequence of filamentous cyanobacterium Calothrix elsteri CCALA 953.</title>
        <authorList>
            <person name="Gagunashvili A.N."/>
            <person name="Elster J."/>
            <person name="Andresson O.S."/>
        </authorList>
    </citation>
    <scope>NUCLEOTIDE SEQUENCE [LARGE SCALE GENOMIC DNA]</scope>
    <source>
        <strain evidence="2 3">CCALA 953</strain>
    </source>
</reference>
<dbReference type="Proteomes" id="UP000218238">
    <property type="component" value="Unassembled WGS sequence"/>
</dbReference>